<dbReference type="Proteomes" id="UP001139450">
    <property type="component" value="Unassembled WGS sequence"/>
</dbReference>
<accession>A0A9X1WZN2</accession>
<proteinExistence type="predicted"/>
<dbReference type="AlphaFoldDB" id="A0A9X1WZN2"/>
<dbReference type="EMBL" id="JALJEJ010000001">
    <property type="protein sequence ID" value="MCJ8208091.1"/>
    <property type="molecule type" value="Genomic_DNA"/>
</dbReference>
<keyword evidence="1" id="KW-0472">Membrane</keyword>
<name>A0A9X1WZN2_9SPHI</name>
<dbReference type="InterPro" id="IPR006860">
    <property type="entry name" value="FecR"/>
</dbReference>
<keyword evidence="1" id="KW-1133">Transmembrane helix</keyword>
<sequence>MEKQQLTQIFSRYLEGEATKDEIRVLLDAFGQDKDSPVLRRLIRESYENAKKERISLQTHESLSRVKKLLREKITLQQQKKVRYMRVLRFSAAAVLIIAAGIAYLQMDALRDRFNPVVYQTVSTIKGQRKQIALEDGSTIWLAPQSRVVYPNEFRGKLREVKLNGEAFFEVAKDKRHPFIVHSGNVETKVLGTTFNIQAYQDELAVSITLLTGKVRLQTAGGKQMDLVPNQRAIYNKLTTGFKKLPYPQASQMLDRRNGLYHYDGTPVLQIIADLQRDYNFTIDIEGDFTHCTFYGDYHDGDDPYLFLRKVCRVINAQFIRNETGIKIIGKGC</sequence>
<dbReference type="Pfam" id="PF04773">
    <property type="entry name" value="FecR"/>
    <property type="match status" value="1"/>
</dbReference>
<evidence type="ECO:0000259" key="2">
    <source>
        <dbReference type="Pfam" id="PF04773"/>
    </source>
</evidence>
<dbReference type="PANTHER" id="PTHR30273:SF2">
    <property type="entry name" value="PROTEIN FECR"/>
    <property type="match status" value="1"/>
</dbReference>
<organism evidence="3 4">
    <name type="scientific">Mucilaginibacter straminoryzae</name>
    <dbReference type="NCBI Taxonomy" id="2932774"/>
    <lineage>
        <taxon>Bacteria</taxon>
        <taxon>Pseudomonadati</taxon>
        <taxon>Bacteroidota</taxon>
        <taxon>Sphingobacteriia</taxon>
        <taxon>Sphingobacteriales</taxon>
        <taxon>Sphingobacteriaceae</taxon>
        <taxon>Mucilaginibacter</taxon>
    </lineage>
</organism>
<gene>
    <name evidence="3" type="ORF">MUY27_00130</name>
</gene>
<keyword evidence="4" id="KW-1185">Reference proteome</keyword>
<dbReference type="GO" id="GO:0016989">
    <property type="term" value="F:sigma factor antagonist activity"/>
    <property type="evidence" value="ECO:0007669"/>
    <property type="project" value="TreeGrafter"/>
</dbReference>
<evidence type="ECO:0000313" key="4">
    <source>
        <dbReference type="Proteomes" id="UP001139450"/>
    </source>
</evidence>
<evidence type="ECO:0000256" key="1">
    <source>
        <dbReference type="SAM" id="Phobius"/>
    </source>
</evidence>
<keyword evidence="1" id="KW-0812">Transmembrane</keyword>
<dbReference type="InterPro" id="IPR012373">
    <property type="entry name" value="Ferrdict_sens_TM"/>
</dbReference>
<protein>
    <submittedName>
        <fullName evidence="3">FecR domain-containing protein</fullName>
    </submittedName>
</protein>
<reference evidence="3" key="1">
    <citation type="submission" date="2022-04" db="EMBL/GenBank/DDBJ databases">
        <title>Mucilaginibacter sp. RS28 isolated from freshwater.</title>
        <authorList>
            <person name="Ko S.-R."/>
        </authorList>
    </citation>
    <scope>NUCLEOTIDE SEQUENCE</scope>
    <source>
        <strain evidence="3">RS28</strain>
    </source>
</reference>
<dbReference type="FunFam" id="2.60.120.1440:FF:000001">
    <property type="entry name" value="Putative anti-sigma factor"/>
    <property type="match status" value="1"/>
</dbReference>
<dbReference type="PIRSF" id="PIRSF018266">
    <property type="entry name" value="FecR"/>
    <property type="match status" value="1"/>
</dbReference>
<feature type="domain" description="FecR protein" evidence="2">
    <location>
        <begin position="121"/>
        <end position="216"/>
    </location>
</feature>
<dbReference type="PANTHER" id="PTHR30273">
    <property type="entry name" value="PERIPLASMIC SIGNAL SENSOR AND SIGMA FACTOR ACTIVATOR FECR-RELATED"/>
    <property type="match status" value="1"/>
</dbReference>
<dbReference type="Gene3D" id="3.55.50.30">
    <property type="match status" value="1"/>
</dbReference>
<comment type="caution">
    <text evidence="3">The sequence shown here is derived from an EMBL/GenBank/DDBJ whole genome shotgun (WGS) entry which is preliminary data.</text>
</comment>
<dbReference type="RefSeq" id="WP_245127929.1">
    <property type="nucleotide sequence ID" value="NZ_JALJEJ010000001.1"/>
</dbReference>
<dbReference type="Gene3D" id="2.60.120.1440">
    <property type="match status" value="1"/>
</dbReference>
<feature type="transmembrane region" description="Helical" evidence="1">
    <location>
        <begin position="87"/>
        <end position="107"/>
    </location>
</feature>
<evidence type="ECO:0000313" key="3">
    <source>
        <dbReference type="EMBL" id="MCJ8208091.1"/>
    </source>
</evidence>